<dbReference type="RefSeq" id="WP_213379044.1">
    <property type="nucleotide sequence ID" value="NZ_AP024563.1"/>
</dbReference>
<dbReference type="Pfam" id="PF00415">
    <property type="entry name" value="RCC1"/>
    <property type="match status" value="1"/>
</dbReference>
<dbReference type="InterPro" id="IPR044060">
    <property type="entry name" value="Bacterial_rp_domain"/>
</dbReference>
<name>A0ABM7QPF7_9GAMM</name>
<protein>
    <recommendedName>
        <fullName evidence="2">Bacterial repeat domain-containing protein</fullName>
    </recommendedName>
</protein>
<dbReference type="Proteomes" id="UP000680679">
    <property type="component" value="Chromosome"/>
</dbReference>
<evidence type="ECO:0000313" key="4">
    <source>
        <dbReference type="Proteomes" id="UP000680679"/>
    </source>
</evidence>
<sequence>MHPTTRLLGLLGFLALTSLPVQAATPQPAAGEQHSLALHADGFVWSWGLGSQGQLGLGGDRLFSESEPQRVLDPGGTGFLNLRRTAADEVLLTLKVEGSGRVLDGSGAIDCPDVCEAVFAANSRTRLSAVPDAGWSFAGWGGGCTGADDCTLTLVEDVEVTANFTELSNRYRLDSPVNGSFESGIGVVHGWVCEAGRVDLQVDDRAPFTAAYGSERADSQAICGDTANGFAAAINWSDYGDGEHTLILLADDRPLTEARVIVTTLGATFLTGLSASTTVADFPAAGLNTPLVWSEPHQNFVVSRGGAAAAQADWASSAAGAGHWESPLAGGFESGQALIRGWVCAASTVDAELDGVRFALPYGSERADTRGVCGDTDNGYARAVNWNDYADGEHRIRLFIDGAVVETRSFQVATPGGQGRVSGVQRLHRIADFPRPGDSLGLQWSEPHQNFRIVAYAAAGQTAESYHRKVRAYFQGGLGRAPTAGELDDWSAVLFDNSGSVWRPAGAGLQVYLSDLVGWGAELPTSAEAGAQVDTVLTNLFGTTSGLDSRIPAYYVDQLLAGSIRARGLVNAVLNDLAIMPRVDGTYGQPNGWTGGPGDGLLTPDQIGAYRSRVE</sequence>
<accession>A0ABM7QPF7</accession>
<feature type="signal peptide" evidence="1">
    <location>
        <begin position="1"/>
        <end position="23"/>
    </location>
</feature>
<dbReference type="Pfam" id="PF18998">
    <property type="entry name" value="Flg_new_2"/>
    <property type="match status" value="1"/>
</dbReference>
<evidence type="ECO:0000313" key="3">
    <source>
        <dbReference type="EMBL" id="BCU08002.1"/>
    </source>
</evidence>
<keyword evidence="1" id="KW-0732">Signal</keyword>
<proteinExistence type="predicted"/>
<dbReference type="InterPro" id="IPR009091">
    <property type="entry name" value="RCC1/BLIP-II"/>
</dbReference>
<organism evidence="3 4">
    <name type="scientific">Allochromatium tepidum</name>
    <dbReference type="NCBI Taxonomy" id="553982"/>
    <lineage>
        <taxon>Bacteria</taxon>
        <taxon>Pseudomonadati</taxon>
        <taxon>Pseudomonadota</taxon>
        <taxon>Gammaproteobacteria</taxon>
        <taxon>Chromatiales</taxon>
        <taxon>Chromatiaceae</taxon>
        <taxon>Allochromatium</taxon>
    </lineage>
</organism>
<dbReference type="InterPro" id="IPR000408">
    <property type="entry name" value="Reg_chr_condens"/>
</dbReference>
<reference evidence="3 4" key="1">
    <citation type="submission" date="2021-04" db="EMBL/GenBank/DDBJ databases">
        <title>Complete genome sequencing of Allochromatium tepidum strain NZ.</title>
        <authorList>
            <person name="Tsukatani Y."/>
            <person name="Mori H."/>
        </authorList>
    </citation>
    <scope>NUCLEOTIDE SEQUENCE [LARGE SCALE GENOMIC DNA]</scope>
    <source>
        <strain evidence="3 4">NZ</strain>
    </source>
</reference>
<evidence type="ECO:0000259" key="2">
    <source>
        <dbReference type="Pfam" id="PF18998"/>
    </source>
</evidence>
<keyword evidence="4" id="KW-1185">Reference proteome</keyword>
<dbReference type="SUPFAM" id="SSF50985">
    <property type="entry name" value="RCC1/BLIP-II"/>
    <property type="match status" value="1"/>
</dbReference>
<gene>
    <name evidence="3" type="ORF">Atep_26790</name>
</gene>
<evidence type="ECO:0000256" key="1">
    <source>
        <dbReference type="SAM" id="SignalP"/>
    </source>
</evidence>
<dbReference type="Gene3D" id="2.130.10.30">
    <property type="entry name" value="Regulator of chromosome condensation 1/beta-lactamase-inhibitor protein II"/>
    <property type="match status" value="1"/>
</dbReference>
<feature type="chain" id="PRO_5045429956" description="Bacterial repeat domain-containing protein" evidence="1">
    <location>
        <begin position="24"/>
        <end position="615"/>
    </location>
</feature>
<feature type="domain" description="Bacterial repeat" evidence="2">
    <location>
        <begin position="119"/>
        <end position="166"/>
    </location>
</feature>
<dbReference type="EMBL" id="AP024563">
    <property type="protein sequence ID" value="BCU08002.1"/>
    <property type="molecule type" value="Genomic_DNA"/>
</dbReference>
<dbReference type="PROSITE" id="PS50012">
    <property type="entry name" value="RCC1_3"/>
    <property type="match status" value="1"/>
</dbReference>